<evidence type="ECO:0000256" key="2">
    <source>
        <dbReference type="ARBA" id="ARBA00004174"/>
    </source>
</evidence>
<evidence type="ECO:0000256" key="15">
    <source>
        <dbReference type="PIRSR" id="PIRSR602401-1"/>
    </source>
</evidence>
<dbReference type="GO" id="GO:0005789">
    <property type="term" value="C:endoplasmic reticulum membrane"/>
    <property type="evidence" value="ECO:0007669"/>
    <property type="project" value="UniProtKB-SubCell"/>
</dbReference>
<comment type="cofactor">
    <cofactor evidence="1 15">
        <name>heme</name>
        <dbReference type="ChEBI" id="CHEBI:30413"/>
    </cofactor>
</comment>
<dbReference type="EC" id="1.14.14.1" evidence="5"/>
<keyword evidence="8" id="KW-0256">Endoplasmic reticulum</keyword>
<dbReference type="PANTHER" id="PTHR24292:SF54">
    <property type="entry name" value="CYP9F3-RELATED"/>
    <property type="match status" value="1"/>
</dbReference>
<evidence type="ECO:0000256" key="6">
    <source>
        <dbReference type="ARBA" id="ARBA00022617"/>
    </source>
</evidence>
<evidence type="ECO:0000256" key="13">
    <source>
        <dbReference type="ARBA" id="ARBA00023136"/>
    </source>
</evidence>
<dbReference type="PANTHER" id="PTHR24292">
    <property type="entry name" value="CYTOCHROME P450"/>
    <property type="match status" value="1"/>
</dbReference>
<dbReference type="SUPFAM" id="SSF48264">
    <property type="entry name" value="Cytochrome P450"/>
    <property type="match status" value="1"/>
</dbReference>
<dbReference type="FunFam" id="1.10.630.10:FF:000042">
    <property type="entry name" value="Cytochrome P450"/>
    <property type="match status" value="1"/>
</dbReference>
<keyword evidence="11 15" id="KW-0408">Iron</keyword>
<evidence type="ECO:0000256" key="4">
    <source>
        <dbReference type="ARBA" id="ARBA00010617"/>
    </source>
</evidence>
<dbReference type="EMBL" id="KY212056">
    <property type="protein sequence ID" value="ARA91620.1"/>
    <property type="molecule type" value="mRNA"/>
</dbReference>
<keyword evidence="9" id="KW-0492">Microsome</keyword>
<dbReference type="Pfam" id="PF00067">
    <property type="entry name" value="p450"/>
    <property type="match status" value="1"/>
</dbReference>
<sequence length="520" mass="60124">MLIEAVIFLVTAVLTYLYYNYKQIHHYFDARGIKYVPGWPLFGNTIRSSFKKTHMVEDLDAVYRAYPDERYVGYIEGIKNIIMIRDPEIIKAVTVKDFEHFVDHRDFIPVEVEPLMGDSMFSMKGDRWRDMRTTLSPAFTSSKMRRMMPFMNEISANIIEYVKEHIDEDMNIDDLIRRYTNDVIASTAFGLTVNSLKDKDNEFYRTGQGLFNFSFFRRIIFIINMLFPAVAKILGVRIFPPEGTSFFMNIVSGTMEHREKNNIERPDMIQLLMEASKGKLKTDKEGTDEVATEYELKSTNTSRNWSQSELAGQVFIFFAAGFESSASTLVMLLHEIALNNEVQEKLYQEIREFQEKHGSLVYDRISDLKYLDCVLNEALRKWSVAVVADRVCTKPYELPPPRDGGKPCKLNLNDIVYTPINSLHMDPLYFPNPQVFDPERFSDENKNNIKPFTFMPFGAGPRICIGIRFAVMELKVLLYYLIANFKVVKCSKTSDPPLLAPEDVKIMAKGGSWAKFEVRK</sequence>
<dbReference type="CDD" id="cd11056">
    <property type="entry name" value="CYP6-like"/>
    <property type="match status" value="1"/>
</dbReference>
<feature type="transmembrane region" description="Helical" evidence="17">
    <location>
        <begin position="219"/>
        <end position="239"/>
    </location>
</feature>
<evidence type="ECO:0000256" key="7">
    <source>
        <dbReference type="ARBA" id="ARBA00022723"/>
    </source>
</evidence>
<dbReference type="InterPro" id="IPR002401">
    <property type="entry name" value="Cyt_P450_E_grp-I"/>
</dbReference>
<protein>
    <recommendedName>
        <fullName evidence="5">unspecific monooxygenase</fullName>
        <ecNumber evidence="5">1.14.14.1</ecNumber>
    </recommendedName>
</protein>
<dbReference type="InterPro" id="IPR017972">
    <property type="entry name" value="Cyt_P450_CS"/>
</dbReference>
<dbReference type="Gene3D" id="1.10.630.10">
    <property type="entry name" value="Cytochrome P450"/>
    <property type="match status" value="1"/>
</dbReference>
<keyword evidence="10 16" id="KW-0560">Oxidoreductase</keyword>
<keyword evidence="17" id="KW-0812">Transmembrane</keyword>
<keyword evidence="13 17" id="KW-0472">Membrane</keyword>
<evidence type="ECO:0000256" key="17">
    <source>
        <dbReference type="SAM" id="Phobius"/>
    </source>
</evidence>
<accession>A0A1V0D9E3</accession>
<dbReference type="PRINTS" id="PR00463">
    <property type="entry name" value="EP450I"/>
</dbReference>
<keyword evidence="6 15" id="KW-0349">Heme</keyword>
<evidence type="ECO:0000256" key="14">
    <source>
        <dbReference type="ARBA" id="ARBA00047827"/>
    </source>
</evidence>
<keyword evidence="7 15" id="KW-0479">Metal-binding</keyword>
<reference evidence="18" key="1">
    <citation type="submission" date="2016-11" db="EMBL/GenBank/DDBJ databases">
        <title>Identification of cytochrome P450 monooxygenase genes from the cabbage butterfly, Pieris rapae.</title>
        <authorList>
            <person name="Liu S."/>
        </authorList>
    </citation>
    <scope>NUCLEOTIDE SEQUENCE</scope>
    <source>
        <strain evidence="18">SH</strain>
    </source>
</reference>
<dbReference type="PROSITE" id="PS00086">
    <property type="entry name" value="CYTOCHROME_P450"/>
    <property type="match status" value="1"/>
</dbReference>
<proteinExistence type="evidence at transcript level"/>
<feature type="transmembrane region" description="Helical" evidence="17">
    <location>
        <begin position="6"/>
        <end position="21"/>
    </location>
</feature>
<dbReference type="GO" id="GO:0020037">
    <property type="term" value="F:heme binding"/>
    <property type="evidence" value="ECO:0007669"/>
    <property type="project" value="InterPro"/>
</dbReference>
<keyword evidence="17" id="KW-1133">Transmembrane helix</keyword>
<name>A0A1V0D9E3_PIERA</name>
<comment type="subcellular location">
    <subcellularLocation>
        <location evidence="3">Endoplasmic reticulum membrane</location>
        <topology evidence="3">Peripheral membrane protein</topology>
    </subcellularLocation>
    <subcellularLocation>
        <location evidence="2">Microsome membrane</location>
        <topology evidence="2">Peripheral membrane protein</topology>
    </subcellularLocation>
</comment>
<evidence type="ECO:0000256" key="12">
    <source>
        <dbReference type="ARBA" id="ARBA00023033"/>
    </source>
</evidence>
<dbReference type="InterPro" id="IPR050476">
    <property type="entry name" value="Insect_CytP450_Detox"/>
</dbReference>
<comment type="similarity">
    <text evidence="4 16">Belongs to the cytochrome P450 family.</text>
</comment>
<dbReference type="InterPro" id="IPR036396">
    <property type="entry name" value="Cyt_P450_sf"/>
</dbReference>
<evidence type="ECO:0000256" key="1">
    <source>
        <dbReference type="ARBA" id="ARBA00001971"/>
    </source>
</evidence>
<evidence type="ECO:0000256" key="9">
    <source>
        <dbReference type="ARBA" id="ARBA00022848"/>
    </source>
</evidence>
<dbReference type="AlphaFoldDB" id="A0A1V0D9E3"/>
<dbReference type="GO" id="GO:0005506">
    <property type="term" value="F:iron ion binding"/>
    <property type="evidence" value="ECO:0007669"/>
    <property type="project" value="InterPro"/>
</dbReference>
<evidence type="ECO:0000256" key="3">
    <source>
        <dbReference type="ARBA" id="ARBA00004406"/>
    </source>
</evidence>
<evidence type="ECO:0000313" key="18">
    <source>
        <dbReference type="EMBL" id="ARA91620.1"/>
    </source>
</evidence>
<keyword evidence="12 16" id="KW-0503">Monooxygenase</keyword>
<evidence type="ECO:0000256" key="16">
    <source>
        <dbReference type="RuleBase" id="RU000461"/>
    </source>
</evidence>
<evidence type="ECO:0000256" key="11">
    <source>
        <dbReference type="ARBA" id="ARBA00023004"/>
    </source>
</evidence>
<dbReference type="GO" id="GO:0016712">
    <property type="term" value="F:oxidoreductase activity, acting on paired donors, with incorporation or reduction of molecular oxygen, reduced flavin or flavoprotein as one donor, and incorporation of one atom of oxygen"/>
    <property type="evidence" value="ECO:0007669"/>
    <property type="project" value="UniProtKB-EC"/>
</dbReference>
<dbReference type="PRINTS" id="PR00385">
    <property type="entry name" value="P450"/>
</dbReference>
<feature type="binding site" description="axial binding residue" evidence="15">
    <location>
        <position position="464"/>
    </location>
    <ligand>
        <name>heme</name>
        <dbReference type="ChEBI" id="CHEBI:30413"/>
    </ligand>
    <ligandPart>
        <name>Fe</name>
        <dbReference type="ChEBI" id="CHEBI:18248"/>
    </ligandPart>
</feature>
<organism evidence="18">
    <name type="scientific">Pieris rapae</name>
    <name type="common">Small white butterfly</name>
    <name type="synonym">Artogeia rapae</name>
    <dbReference type="NCBI Taxonomy" id="64459"/>
    <lineage>
        <taxon>Eukaryota</taxon>
        <taxon>Metazoa</taxon>
        <taxon>Ecdysozoa</taxon>
        <taxon>Arthropoda</taxon>
        <taxon>Hexapoda</taxon>
        <taxon>Insecta</taxon>
        <taxon>Pterygota</taxon>
        <taxon>Neoptera</taxon>
        <taxon>Endopterygota</taxon>
        <taxon>Lepidoptera</taxon>
        <taxon>Glossata</taxon>
        <taxon>Ditrysia</taxon>
        <taxon>Papilionoidea</taxon>
        <taxon>Pieridae</taxon>
        <taxon>Pierinae</taxon>
        <taxon>Pieris</taxon>
    </lineage>
</organism>
<dbReference type="InterPro" id="IPR001128">
    <property type="entry name" value="Cyt_P450"/>
</dbReference>
<evidence type="ECO:0000256" key="10">
    <source>
        <dbReference type="ARBA" id="ARBA00023002"/>
    </source>
</evidence>
<evidence type="ECO:0000256" key="8">
    <source>
        <dbReference type="ARBA" id="ARBA00022824"/>
    </source>
</evidence>
<evidence type="ECO:0000256" key="5">
    <source>
        <dbReference type="ARBA" id="ARBA00012109"/>
    </source>
</evidence>
<comment type="catalytic activity">
    <reaction evidence="14">
        <text>an organic molecule + reduced [NADPH--hemoprotein reductase] + O2 = an alcohol + oxidized [NADPH--hemoprotein reductase] + H2O + H(+)</text>
        <dbReference type="Rhea" id="RHEA:17149"/>
        <dbReference type="Rhea" id="RHEA-COMP:11964"/>
        <dbReference type="Rhea" id="RHEA-COMP:11965"/>
        <dbReference type="ChEBI" id="CHEBI:15377"/>
        <dbReference type="ChEBI" id="CHEBI:15378"/>
        <dbReference type="ChEBI" id="CHEBI:15379"/>
        <dbReference type="ChEBI" id="CHEBI:30879"/>
        <dbReference type="ChEBI" id="CHEBI:57618"/>
        <dbReference type="ChEBI" id="CHEBI:58210"/>
        <dbReference type="ChEBI" id="CHEBI:142491"/>
        <dbReference type="EC" id="1.14.14.1"/>
    </reaction>
</comment>